<dbReference type="Gene3D" id="3.20.20.110">
    <property type="entry name" value="Ribulose bisphosphate carboxylase, large subunit, C-terminal domain"/>
    <property type="match status" value="1"/>
</dbReference>
<sequence>MEDKATGSSEFLTAIYDVDGPESPGLIGFDALRAISTDDALRLPVACHPAFLGASIGNQRNGLAPSALYGLLPRLAGADITIYPAFGSDYPMSQEECLSVANGGRKPWGQLRSTMPAVGGRIGPERLAELSAPFGRDTIFVLGSRLQKEPGGVVSAIQAFHRVLATLFS</sequence>
<proteinExistence type="predicted"/>
<dbReference type="InterPro" id="IPR036376">
    <property type="entry name" value="RuBisCO_lsu_C_sf"/>
</dbReference>
<dbReference type="EMBL" id="CP047423">
    <property type="protein sequence ID" value="QPD04215.1"/>
    <property type="molecule type" value="Genomic_DNA"/>
</dbReference>
<gene>
    <name evidence="1" type="ORF">Nkreftii_001989</name>
</gene>
<reference evidence="1 2" key="1">
    <citation type="journal article" date="2020" name="ISME J.">
        <title>Enrichment and physiological characterization of a novel comammox Nitrospira indicates ammonium inhibition of complete nitrification.</title>
        <authorList>
            <person name="Sakoula D."/>
            <person name="Koch H."/>
            <person name="Frank J."/>
            <person name="Jetten M.S.M."/>
            <person name="van Kessel M.A.H.J."/>
            <person name="Lucker S."/>
        </authorList>
    </citation>
    <scope>NUCLEOTIDE SEQUENCE [LARGE SCALE GENOMIC DNA]</scope>
    <source>
        <strain evidence="1">Comreactor17</strain>
    </source>
</reference>
<organism evidence="1 2">
    <name type="scientific">Candidatus Nitrospira kreftii</name>
    <dbReference type="NCBI Taxonomy" id="2652173"/>
    <lineage>
        <taxon>Bacteria</taxon>
        <taxon>Pseudomonadati</taxon>
        <taxon>Nitrospirota</taxon>
        <taxon>Nitrospiria</taxon>
        <taxon>Nitrospirales</taxon>
        <taxon>Nitrospiraceae</taxon>
        <taxon>Nitrospira</taxon>
    </lineage>
</organism>
<evidence type="ECO:0000313" key="2">
    <source>
        <dbReference type="Proteomes" id="UP000593737"/>
    </source>
</evidence>
<dbReference type="KEGG" id="nkf:Nkreftii_001989"/>
<name>A0A7S8IZQ1_9BACT</name>
<evidence type="ECO:0000313" key="1">
    <source>
        <dbReference type="EMBL" id="QPD04215.1"/>
    </source>
</evidence>
<dbReference type="GO" id="GO:0000287">
    <property type="term" value="F:magnesium ion binding"/>
    <property type="evidence" value="ECO:0007669"/>
    <property type="project" value="InterPro"/>
</dbReference>
<protein>
    <submittedName>
        <fullName evidence="1">Ribulose 1,5-bisphosphate carboxylase large subunit</fullName>
    </submittedName>
</protein>
<dbReference type="AlphaFoldDB" id="A0A7S8IZQ1"/>
<accession>A0A7S8IZQ1</accession>
<dbReference type="SUPFAM" id="SSF51649">
    <property type="entry name" value="RuBisCo, C-terminal domain"/>
    <property type="match status" value="1"/>
</dbReference>
<dbReference type="Proteomes" id="UP000593737">
    <property type="component" value="Chromosome"/>
</dbReference>